<dbReference type="Proteomes" id="UP000694892">
    <property type="component" value="Chromosome 2L"/>
</dbReference>
<dbReference type="AlphaFoldDB" id="A0A974HZ77"/>
<dbReference type="EMBL" id="CM004468">
    <property type="protein sequence ID" value="OCT95540.1"/>
    <property type="molecule type" value="Genomic_DNA"/>
</dbReference>
<reference evidence="2" key="1">
    <citation type="journal article" date="2016" name="Nature">
        <title>Genome evolution in the allotetraploid frog Xenopus laevis.</title>
        <authorList>
            <person name="Session A.M."/>
            <person name="Uno Y."/>
            <person name="Kwon T."/>
            <person name="Chapman J.A."/>
            <person name="Toyoda A."/>
            <person name="Takahashi S."/>
            <person name="Fukui A."/>
            <person name="Hikosaka A."/>
            <person name="Suzuki A."/>
            <person name="Kondo M."/>
            <person name="van Heeringen S.J."/>
            <person name="Quigley I."/>
            <person name="Heinz S."/>
            <person name="Ogino H."/>
            <person name="Ochi H."/>
            <person name="Hellsten U."/>
            <person name="Lyons J.B."/>
            <person name="Simakov O."/>
            <person name="Putnam N."/>
            <person name="Stites J."/>
            <person name="Kuroki Y."/>
            <person name="Tanaka T."/>
            <person name="Michiue T."/>
            <person name="Watanabe M."/>
            <person name="Bogdanovic O."/>
            <person name="Lister R."/>
            <person name="Georgiou G."/>
            <person name="Paranjpe S.S."/>
            <person name="van Kruijsbergen I."/>
            <person name="Shu S."/>
            <person name="Carlson J."/>
            <person name="Kinoshita T."/>
            <person name="Ohta Y."/>
            <person name="Mawaribuchi S."/>
            <person name="Jenkins J."/>
            <person name="Grimwood J."/>
            <person name="Schmutz J."/>
            <person name="Mitros T."/>
            <person name="Mozaffari S.V."/>
            <person name="Suzuki Y."/>
            <person name="Haramoto Y."/>
            <person name="Yamamoto T.S."/>
            <person name="Takagi C."/>
            <person name="Heald R."/>
            <person name="Miller K."/>
            <person name="Haudenschild C."/>
            <person name="Kitzman J."/>
            <person name="Nakayama T."/>
            <person name="Izutsu Y."/>
            <person name="Robert J."/>
            <person name="Fortriede J."/>
            <person name="Burns K."/>
            <person name="Lotay V."/>
            <person name="Karimi K."/>
            <person name="Yasuoka Y."/>
            <person name="Dichmann D.S."/>
            <person name="Flajnik M.F."/>
            <person name="Houston D.W."/>
            <person name="Shendure J."/>
            <person name="DuPasquier L."/>
            <person name="Vize P.D."/>
            <person name="Zorn A.M."/>
            <person name="Ito M."/>
            <person name="Marcotte E.M."/>
            <person name="Wallingford J.B."/>
            <person name="Ito Y."/>
            <person name="Asashima M."/>
            <person name="Ueno N."/>
            <person name="Matsuda Y."/>
            <person name="Veenstra G.J."/>
            <person name="Fujiyama A."/>
            <person name="Harland R.M."/>
            <person name="Taira M."/>
            <person name="Rokhsar D.S."/>
        </authorList>
    </citation>
    <scope>NUCLEOTIDE SEQUENCE [LARGE SCALE GENOMIC DNA]</scope>
    <source>
        <strain evidence="2">J</strain>
    </source>
</reference>
<gene>
    <name evidence="1" type="ORF">XELAEV_18013227mg</name>
</gene>
<proteinExistence type="predicted"/>
<name>A0A974HZ77_XENLA</name>
<protein>
    <recommendedName>
        <fullName evidence="3">GIY-YIG domain-containing protein</fullName>
    </recommendedName>
</protein>
<evidence type="ECO:0008006" key="3">
    <source>
        <dbReference type="Google" id="ProtNLM"/>
    </source>
</evidence>
<evidence type="ECO:0000313" key="2">
    <source>
        <dbReference type="Proteomes" id="UP000694892"/>
    </source>
</evidence>
<sequence>MAYVGQTGRQVKTRIKEHCGNIRNYRKGIYTDTVVARHFEIIERNHNLSQLKCLVLGVVYMPPRAGDFKLIQTQREMYWIKKLNMVSPKGIN</sequence>
<accession>A0A974HZ77</accession>
<evidence type="ECO:0000313" key="1">
    <source>
        <dbReference type="EMBL" id="OCT95540.1"/>
    </source>
</evidence>
<organism evidence="1 2">
    <name type="scientific">Xenopus laevis</name>
    <name type="common">African clawed frog</name>
    <dbReference type="NCBI Taxonomy" id="8355"/>
    <lineage>
        <taxon>Eukaryota</taxon>
        <taxon>Metazoa</taxon>
        <taxon>Chordata</taxon>
        <taxon>Craniata</taxon>
        <taxon>Vertebrata</taxon>
        <taxon>Euteleostomi</taxon>
        <taxon>Amphibia</taxon>
        <taxon>Batrachia</taxon>
        <taxon>Anura</taxon>
        <taxon>Pipoidea</taxon>
        <taxon>Pipidae</taxon>
        <taxon>Xenopodinae</taxon>
        <taxon>Xenopus</taxon>
        <taxon>Xenopus</taxon>
    </lineage>
</organism>